<dbReference type="AlphaFoldDB" id="A0A9W9KJ74"/>
<dbReference type="InterPro" id="IPR000330">
    <property type="entry name" value="SNF2_N"/>
</dbReference>
<dbReference type="Gene3D" id="3.40.50.300">
    <property type="entry name" value="P-loop containing nucleotide triphosphate hydrolases"/>
    <property type="match status" value="1"/>
</dbReference>
<dbReference type="InterPro" id="IPR049730">
    <property type="entry name" value="SNF2/RAD54-like_C"/>
</dbReference>
<keyword evidence="4" id="KW-0067">ATP-binding</keyword>
<evidence type="ECO:0000256" key="2">
    <source>
        <dbReference type="ARBA" id="ARBA00022801"/>
    </source>
</evidence>
<accession>A0A9W9KJ74</accession>
<dbReference type="SMART" id="SM00490">
    <property type="entry name" value="HELICc"/>
    <property type="match status" value="1"/>
</dbReference>
<keyword evidence="8" id="KW-1185">Reference proteome</keyword>
<dbReference type="InterPro" id="IPR038718">
    <property type="entry name" value="SNF2-like_sf"/>
</dbReference>
<dbReference type="Proteomes" id="UP001149165">
    <property type="component" value="Unassembled WGS sequence"/>
</dbReference>
<feature type="region of interest" description="Disordered" evidence="5">
    <location>
        <begin position="1"/>
        <end position="31"/>
    </location>
</feature>
<evidence type="ECO:0000256" key="4">
    <source>
        <dbReference type="ARBA" id="ARBA00022840"/>
    </source>
</evidence>
<evidence type="ECO:0000256" key="5">
    <source>
        <dbReference type="SAM" id="MobiDB-lite"/>
    </source>
</evidence>
<dbReference type="GO" id="GO:0005634">
    <property type="term" value="C:nucleus"/>
    <property type="evidence" value="ECO:0007669"/>
    <property type="project" value="TreeGrafter"/>
</dbReference>
<dbReference type="OrthoDB" id="1699231at2759"/>
<sequence>MDPYSDPTINETRVQDSVRHDTQKEASTEIPNAPVEHLTQNEMTLLNELVIKTNTNEAIVSYLSSINGPPQQPLLDNTNAALRSEVAIADPLDSPSIPLENTSEHSGTTHRKIHSNITATVDLVEGSPSSFPSNSDELFCDAVSDRTEDDEGIDGLRVRTVKTPKSKKRNFLTVKDRERSRDIGLSRVLAVIKGVPSKKIKNRIKKDICIVVGEAAKTLGDGIERFFSNNLAESAARAAALPAMPAFSSTQRSFSLKEIVDNIPSSEDKAQARNDIKELEQAIKAFNIQPRIHKREEQGDDVWTHKGSKSRLMTHQLLAVGFMIRREEPNKHPRGGFFYHAVGLGKTLCAIGLILNEQAVPWISVHDPVLIVAPSHLTSLWLQEIDKHCEPDAIGSVTRYRADSQIETKMVINSLLSHNVVVASYEDVRRSYPSPVPPPELGNSEERLTRWWEIRWQNGRLALHHIKWHRIILDEAHAIKNPDTYTSIAVRALAGNSKWILSGTPLHNTVMELYSYFNLLDAPRSESLASFEEFYRPRDTKNKRLINMLRGIVHPMNHDSTILGHRVVNLPDLSAREVVIEFYDAEKIIYDAIVDAYVEQINDLGEAGQVLKQRRCILAMLNYTRMFASHPLTSQVAMQNQMREDVLNKLRSSCQGVADPSDRSTKITQSILLVERKVHIPTAALEEPDKFALEQNRAHSEKLILDFYALVSARTKRKRFSTGGFGTSKRAKRTIMVENQRYLPELNVDSDSDKSKEDGYEDESECSTEEDVEEDWMSVLGSTMPGSKVDKARKIITDWIKEDPTVKVVIFTEWINTIRLLELMCAKEKWSSITLTGKLSMPKRDNAIRIYNEDPEMKIMLATQKTGGTGINLTAGNKCIMMDPWWNNAAQGRLYRKGQERPVENIMLIAKNTTDERMTEIQQRKQKEIKRFMSLEALNDRATTQELLEVFGVVEQHNGIFKIHRPPRD</sequence>
<reference evidence="7" key="2">
    <citation type="journal article" date="2023" name="IMA Fungus">
        <title>Comparative genomic study of the Penicillium genus elucidates a diverse pangenome and 15 lateral gene transfer events.</title>
        <authorList>
            <person name="Petersen C."/>
            <person name="Sorensen T."/>
            <person name="Nielsen M.R."/>
            <person name="Sondergaard T.E."/>
            <person name="Sorensen J.L."/>
            <person name="Fitzpatrick D.A."/>
            <person name="Frisvad J.C."/>
            <person name="Nielsen K.L."/>
        </authorList>
    </citation>
    <scope>NUCLEOTIDE SEQUENCE</scope>
    <source>
        <strain evidence="7">IBT 30069</strain>
    </source>
</reference>
<dbReference type="CDD" id="cd18008">
    <property type="entry name" value="DEXDc_SHPRH-like"/>
    <property type="match status" value="1"/>
</dbReference>
<protein>
    <recommendedName>
        <fullName evidence="6">Helicase ATP-binding domain-containing protein</fullName>
    </recommendedName>
</protein>
<dbReference type="PANTHER" id="PTHR45626:SF17">
    <property type="entry name" value="HELICASE-LIKE TRANSCRIPTION FACTOR"/>
    <property type="match status" value="1"/>
</dbReference>
<feature type="region of interest" description="Disordered" evidence="5">
    <location>
        <begin position="746"/>
        <end position="767"/>
    </location>
</feature>
<evidence type="ECO:0000313" key="7">
    <source>
        <dbReference type="EMBL" id="KAJ5107267.1"/>
    </source>
</evidence>
<dbReference type="InterPro" id="IPR050628">
    <property type="entry name" value="SNF2_RAD54_helicase_TF"/>
</dbReference>
<name>A0A9W9KJ74_9EURO</name>
<dbReference type="InterPro" id="IPR014001">
    <property type="entry name" value="Helicase_ATP-bd"/>
</dbReference>
<dbReference type="SMART" id="SM00487">
    <property type="entry name" value="DEXDc"/>
    <property type="match status" value="1"/>
</dbReference>
<dbReference type="Pfam" id="PF00271">
    <property type="entry name" value="Helicase_C"/>
    <property type="match status" value="1"/>
</dbReference>
<keyword evidence="3" id="KW-0347">Helicase</keyword>
<feature type="compositionally biased region" description="Basic and acidic residues" evidence="5">
    <location>
        <begin position="13"/>
        <end position="27"/>
    </location>
</feature>
<keyword evidence="2" id="KW-0378">Hydrolase</keyword>
<dbReference type="EMBL" id="JAPQKH010000003">
    <property type="protein sequence ID" value="KAJ5107267.1"/>
    <property type="molecule type" value="Genomic_DNA"/>
</dbReference>
<evidence type="ECO:0000256" key="3">
    <source>
        <dbReference type="ARBA" id="ARBA00022806"/>
    </source>
</evidence>
<organism evidence="7 8">
    <name type="scientific">Penicillium angulare</name>
    <dbReference type="NCBI Taxonomy" id="116970"/>
    <lineage>
        <taxon>Eukaryota</taxon>
        <taxon>Fungi</taxon>
        <taxon>Dikarya</taxon>
        <taxon>Ascomycota</taxon>
        <taxon>Pezizomycotina</taxon>
        <taxon>Eurotiomycetes</taxon>
        <taxon>Eurotiomycetidae</taxon>
        <taxon>Eurotiales</taxon>
        <taxon>Aspergillaceae</taxon>
        <taxon>Penicillium</taxon>
    </lineage>
</organism>
<dbReference type="GO" id="GO:0005524">
    <property type="term" value="F:ATP binding"/>
    <property type="evidence" value="ECO:0007669"/>
    <property type="project" value="UniProtKB-KW"/>
</dbReference>
<dbReference type="Gene3D" id="3.40.50.10810">
    <property type="entry name" value="Tandem AAA-ATPase domain"/>
    <property type="match status" value="1"/>
</dbReference>
<dbReference type="CDD" id="cd18793">
    <property type="entry name" value="SF2_C_SNF"/>
    <property type="match status" value="1"/>
</dbReference>
<dbReference type="Pfam" id="PF00176">
    <property type="entry name" value="SNF2-rel_dom"/>
    <property type="match status" value="1"/>
</dbReference>
<dbReference type="PROSITE" id="PS51192">
    <property type="entry name" value="HELICASE_ATP_BIND_1"/>
    <property type="match status" value="1"/>
</dbReference>
<dbReference type="PANTHER" id="PTHR45626">
    <property type="entry name" value="TRANSCRIPTION TERMINATION FACTOR 2-RELATED"/>
    <property type="match status" value="1"/>
</dbReference>
<gene>
    <name evidence="7" type="ORF">N7456_003942</name>
</gene>
<evidence type="ECO:0000313" key="8">
    <source>
        <dbReference type="Proteomes" id="UP001149165"/>
    </source>
</evidence>
<dbReference type="InterPro" id="IPR027417">
    <property type="entry name" value="P-loop_NTPase"/>
</dbReference>
<evidence type="ECO:0000259" key="6">
    <source>
        <dbReference type="PROSITE" id="PS51192"/>
    </source>
</evidence>
<evidence type="ECO:0000256" key="1">
    <source>
        <dbReference type="ARBA" id="ARBA00022741"/>
    </source>
</evidence>
<feature type="domain" description="Helicase ATP-binding" evidence="6">
    <location>
        <begin position="327"/>
        <end position="523"/>
    </location>
</feature>
<dbReference type="InterPro" id="IPR001650">
    <property type="entry name" value="Helicase_C-like"/>
</dbReference>
<comment type="caution">
    <text evidence="7">The sequence shown here is derived from an EMBL/GenBank/DDBJ whole genome shotgun (WGS) entry which is preliminary data.</text>
</comment>
<keyword evidence="1" id="KW-0547">Nucleotide-binding</keyword>
<dbReference type="GO" id="GO:0016787">
    <property type="term" value="F:hydrolase activity"/>
    <property type="evidence" value="ECO:0007669"/>
    <property type="project" value="UniProtKB-KW"/>
</dbReference>
<proteinExistence type="predicted"/>
<dbReference type="SUPFAM" id="SSF52540">
    <property type="entry name" value="P-loop containing nucleoside triphosphate hydrolases"/>
    <property type="match status" value="2"/>
</dbReference>
<reference evidence="7" key="1">
    <citation type="submission" date="2022-11" db="EMBL/GenBank/DDBJ databases">
        <authorList>
            <person name="Petersen C."/>
        </authorList>
    </citation>
    <scope>NUCLEOTIDE SEQUENCE</scope>
    <source>
        <strain evidence="7">IBT 30069</strain>
    </source>
</reference>
<dbReference type="GO" id="GO:0008094">
    <property type="term" value="F:ATP-dependent activity, acting on DNA"/>
    <property type="evidence" value="ECO:0007669"/>
    <property type="project" value="TreeGrafter"/>
</dbReference>
<dbReference type="GO" id="GO:0004386">
    <property type="term" value="F:helicase activity"/>
    <property type="evidence" value="ECO:0007669"/>
    <property type="project" value="UniProtKB-KW"/>
</dbReference>
<dbReference type="GO" id="GO:0006281">
    <property type="term" value="P:DNA repair"/>
    <property type="evidence" value="ECO:0007669"/>
    <property type="project" value="TreeGrafter"/>
</dbReference>